<protein>
    <submittedName>
        <fullName evidence="2 4">Uncharacterized protein</fullName>
    </submittedName>
</protein>
<sequence length="212" mass="24072">MYSIHPLGKCWPALSAFGTLHEVRNANAHRYLVARRHFYFSGEELFKVVKELPSWRTELESMVQVFESYLPELEANVNMTVPNGVRIGYGPSATWPQSVTVTDTKTNWGEQLAETETQGLEHQEEATDEQAQTSDNHAGRGVHVVEQKREEAEEGHEAAEEAPGPGWKDRLFALAMTRPWFQRQAVSLCDFLWAHLRHLYEEGGNDGYSEAV</sequence>
<dbReference type="EMBL" id="MU003725">
    <property type="protein sequence ID" value="KAF2802179.1"/>
    <property type="molecule type" value="Genomic_DNA"/>
</dbReference>
<name>A0A6A6Y0K4_9PEZI</name>
<dbReference type="AlphaFoldDB" id="A0A6A6Y0K4"/>
<evidence type="ECO:0000256" key="1">
    <source>
        <dbReference type="SAM" id="MobiDB-lite"/>
    </source>
</evidence>
<dbReference type="RefSeq" id="XP_033569143.1">
    <property type="nucleotide sequence ID" value="XM_033726297.1"/>
</dbReference>
<evidence type="ECO:0000313" key="4">
    <source>
        <dbReference type="RefSeq" id="XP_033569143.1"/>
    </source>
</evidence>
<organism evidence="2">
    <name type="scientific">Mytilinidion resinicola</name>
    <dbReference type="NCBI Taxonomy" id="574789"/>
    <lineage>
        <taxon>Eukaryota</taxon>
        <taxon>Fungi</taxon>
        <taxon>Dikarya</taxon>
        <taxon>Ascomycota</taxon>
        <taxon>Pezizomycotina</taxon>
        <taxon>Dothideomycetes</taxon>
        <taxon>Pleosporomycetidae</taxon>
        <taxon>Mytilinidiales</taxon>
        <taxon>Mytilinidiaceae</taxon>
        <taxon>Mytilinidion</taxon>
    </lineage>
</organism>
<reference evidence="4" key="2">
    <citation type="submission" date="2020-04" db="EMBL/GenBank/DDBJ databases">
        <authorList>
            <consortium name="NCBI Genome Project"/>
        </authorList>
    </citation>
    <scope>NUCLEOTIDE SEQUENCE</scope>
    <source>
        <strain evidence="4">CBS 304.34</strain>
    </source>
</reference>
<evidence type="ECO:0000313" key="3">
    <source>
        <dbReference type="Proteomes" id="UP000504636"/>
    </source>
</evidence>
<keyword evidence="3" id="KW-1185">Reference proteome</keyword>
<gene>
    <name evidence="2 4" type="ORF">BDZ99DRAFT_527843</name>
</gene>
<dbReference type="GeneID" id="54467190"/>
<proteinExistence type="predicted"/>
<reference evidence="2 4" key="1">
    <citation type="journal article" date="2020" name="Stud. Mycol.">
        <title>101 Dothideomycetes genomes: a test case for predicting lifestyles and emergence of pathogens.</title>
        <authorList>
            <person name="Haridas S."/>
            <person name="Albert R."/>
            <person name="Binder M."/>
            <person name="Bloem J."/>
            <person name="Labutti K."/>
            <person name="Salamov A."/>
            <person name="Andreopoulos B."/>
            <person name="Baker S."/>
            <person name="Barry K."/>
            <person name="Bills G."/>
            <person name="Bluhm B."/>
            <person name="Cannon C."/>
            <person name="Castanera R."/>
            <person name="Culley D."/>
            <person name="Daum C."/>
            <person name="Ezra D."/>
            <person name="Gonzalez J."/>
            <person name="Henrissat B."/>
            <person name="Kuo A."/>
            <person name="Liang C."/>
            <person name="Lipzen A."/>
            <person name="Lutzoni F."/>
            <person name="Magnuson J."/>
            <person name="Mondo S."/>
            <person name="Nolan M."/>
            <person name="Ohm R."/>
            <person name="Pangilinan J."/>
            <person name="Park H.-J."/>
            <person name="Ramirez L."/>
            <person name="Alfaro M."/>
            <person name="Sun H."/>
            <person name="Tritt A."/>
            <person name="Yoshinaga Y."/>
            <person name="Zwiers L.-H."/>
            <person name="Turgeon B."/>
            <person name="Goodwin S."/>
            <person name="Spatafora J."/>
            <person name="Crous P."/>
            <person name="Grigoriev I."/>
        </authorList>
    </citation>
    <scope>NUCLEOTIDE SEQUENCE</scope>
    <source>
        <strain evidence="2 4">CBS 304.34</strain>
    </source>
</reference>
<evidence type="ECO:0000313" key="2">
    <source>
        <dbReference type="EMBL" id="KAF2802179.1"/>
    </source>
</evidence>
<feature type="region of interest" description="Disordered" evidence="1">
    <location>
        <begin position="116"/>
        <end position="139"/>
    </location>
</feature>
<reference evidence="4" key="3">
    <citation type="submission" date="2025-04" db="UniProtKB">
        <authorList>
            <consortium name="RefSeq"/>
        </authorList>
    </citation>
    <scope>IDENTIFICATION</scope>
    <source>
        <strain evidence="4">CBS 304.34</strain>
    </source>
</reference>
<accession>A0A6A6Y0K4</accession>
<dbReference type="OrthoDB" id="10392068at2759"/>
<dbReference type="Proteomes" id="UP000504636">
    <property type="component" value="Unplaced"/>
</dbReference>